<dbReference type="EMBL" id="MN739408">
    <property type="protein sequence ID" value="QHT03253.1"/>
    <property type="molecule type" value="Genomic_DNA"/>
</dbReference>
<evidence type="ECO:0000313" key="1">
    <source>
        <dbReference type="EMBL" id="QHT03253.1"/>
    </source>
</evidence>
<proteinExistence type="predicted"/>
<name>A0A6C0CG26_9ZZZZ</name>
<protein>
    <submittedName>
        <fullName evidence="1">Uncharacterized protein</fullName>
    </submittedName>
</protein>
<accession>A0A6C0CG26</accession>
<sequence length="139" mass="15189">MATVAHGRTSSNNQRGTVGLSAGDWIRLKRLNGARTYAYTIADGTDVDIPTVPQVAYTLPSLIKKHTGASRIRRTNEQWINYRASQTADYMRVVNPDPAVYPLFLIAVRLCDCNNITQPGPKIAGGKCCIGKIQEGDLV</sequence>
<reference evidence="1" key="1">
    <citation type="journal article" date="2020" name="Nature">
        <title>Giant virus diversity and host interactions through global metagenomics.</title>
        <authorList>
            <person name="Schulz F."/>
            <person name="Roux S."/>
            <person name="Paez-Espino D."/>
            <person name="Jungbluth S."/>
            <person name="Walsh D.A."/>
            <person name="Denef V.J."/>
            <person name="McMahon K.D."/>
            <person name="Konstantinidis K.T."/>
            <person name="Eloe-Fadrosh E.A."/>
            <person name="Kyrpides N.C."/>
            <person name="Woyke T."/>
        </authorList>
    </citation>
    <scope>NUCLEOTIDE SEQUENCE</scope>
    <source>
        <strain evidence="1">GVMAG-M-3300020728-1</strain>
    </source>
</reference>
<organism evidence="1">
    <name type="scientific">viral metagenome</name>
    <dbReference type="NCBI Taxonomy" id="1070528"/>
    <lineage>
        <taxon>unclassified sequences</taxon>
        <taxon>metagenomes</taxon>
        <taxon>organismal metagenomes</taxon>
    </lineage>
</organism>
<dbReference type="AlphaFoldDB" id="A0A6C0CG26"/>